<evidence type="ECO:0000256" key="1">
    <source>
        <dbReference type="ARBA" id="ARBA00008710"/>
    </source>
</evidence>
<accession>A0A840NNA5</accession>
<name>A0A840NNA5_9PSEU</name>
<sequence>MNPMIKVAQHLGRQQWFASVGKKLVPADLAVQRRTGGRVSLARLGGLTSLVLTSTGRKSGRPRSVPLMYVPHGAEHIVIGSNWGQSTHPGWSANLLAHPEAEVDLVSRRVPVRARLVTGAERDRLWREVIIPTWPAYDDYARRAGGRELRVFVLTPR</sequence>
<gene>
    <name evidence="3" type="ORF">BJ969_002815</name>
</gene>
<protein>
    <submittedName>
        <fullName evidence="3">Deazaflavin-dependent oxidoreductase (Nitroreductase family)</fullName>
    </submittedName>
</protein>
<comment type="caution">
    <text evidence="3">The sequence shown here is derived from an EMBL/GenBank/DDBJ whole genome shotgun (WGS) entry which is preliminary data.</text>
</comment>
<evidence type="ECO:0000313" key="4">
    <source>
        <dbReference type="Proteomes" id="UP000580474"/>
    </source>
</evidence>
<dbReference type="EMBL" id="JACHIV010000001">
    <property type="protein sequence ID" value="MBB5069727.1"/>
    <property type="molecule type" value="Genomic_DNA"/>
</dbReference>
<dbReference type="SUPFAM" id="SSF50475">
    <property type="entry name" value="FMN-binding split barrel"/>
    <property type="match status" value="1"/>
</dbReference>
<dbReference type="GO" id="GO:0016491">
    <property type="term" value="F:oxidoreductase activity"/>
    <property type="evidence" value="ECO:0007669"/>
    <property type="project" value="InterPro"/>
</dbReference>
<dbReference type="Gene3D" id="2.30.110.10">
    <property type="entry name" value="Electron Transport, Fmn-binding Protein, Chain A"/>
    <property type="match status" value="1"/>
</dbReference>
<dbReference type="GO" id="GO:0005886">
    <property type="term" value="C:plasma membrane"/>
    <property type="evidence" value="ECO:0007669"/>
    <property type="project" value="TreeGrafter"/>
</dbReference>
<comment type="similarity">
    <text evidence="1">Belongs to the F420H(2)-dependent quinone reductase family.</text>
</comment>
<evidence type="ECO:0000256" key="2">
    <source>
        <dbReference type="ARBA" id="ARBA00049106"/>
    </source>
</evidence>
<reference evidence="3 4" key="1">
    <citation type="submission" date="2020-08" db="EMBL/GenBank/DDBJ databases">
        <title>Sequencing the genomes of 1000 actinobacteria strains.</title>
        <authorList>
            <person name="Klenk H.-P."/>
        </authorList>
    </citation>
    <scope>NUCLEOTIDE SEQUENCE [LARGE SCALE GENOMIC DNA]</scope>
    <source>
        <strain evidence="3 4">DSM 45582</strain>
    </source>
</reference>
<dbReference type="PANTHER" id="PTHR39428:SF1">
    <property type="entry name" value="F420H(2)-DEPENDENT QUINONE REDUCTASE RV1261C"/>
    <property type="match status" value="1"/>
</dbReference>
<dbReference type="InterPro" id="IPR004378">
    <property type="entry name" value="F420H2_quin_Rdtase"/>
</dbReference>
<evidence type="ECO:0000313" key="3">
    <source>
        <dbReference type="EMBL" id="MBB5069727.1"/>
    </source>
</evidence>
<dbReference type="AlphaFoldDB" id="A0A840NNA5"/>
<dbReference type="Proteomes" id="UP000580474">
    <property type="component" value="Unassembled WGS sequence"/>
</dbReference>
<proteinExistence type="inferred from homology"/>
<comment type="catalytic activity">
    <reaction evidence="2">
        <text>oxidized coenzyme F420-(gamma-L-Glu)(n) + a quinol + H(+) = reduced coenzyme F420-(gamma-L-Glu)(n) + a quinone</text>
        <dbReference type="Rhea" id="RHEA:39663"/>
        <dbReference type="Rhea" id="RHEA-COMP:12939"/>
        <dbReference type="Rhea" id="RHEA-COMP:14378"/>
        <dbReference type="ChEBI" id="CHEBI:15378"/>
        <dbReference type="ChEBI" id="CHEBI:24646"/>
        <dbReference type="ChEBI" id="CHEBI:132124"/>
        <dbReference type="ChEBI" id="CHEBI:133980"/>
        <dbReference type="ChEBI" id="CHEBI:139511"/>
    </reaction>
</comment>
<organism evidence="3 4">
    <name type="scientific">Saccharopolyspora gloriosae</name>
    <dbReference type="NCBI Taxonomy" id="455344"/>
    <lineage>
        <taxon>Bacteria</taxon>
        <taxon>Bacillati</taxon>
        <taxon>Actinomycetota</taxon>
        <taxon>Actinomycetes</taxon>
        <taxon>Pseudonocardiales</taxon>
        <taxon>Pseudonocardiaceae</taxon>
        <taxon>Saccharopolyspora</taxon>
    </lineage>
</organism>
<dbReference type="InterPro" id="IPR012349">
    <property type="entry name" value="Split_barrel_FMN-bd"/>
</dbReference>
<dbReference type="NCBIfam" id="TIGR00026">
    <property type="entry name" value="hi_GC_TIGR00026"/>
    <property type="match status" value="1"/>
</dbReference>
<dbReference type="PANTHER" id="PTHR39428">
    <property type="entry name" value="F420H(2)-DEPENDENT QUINONE REDUCTASE RV1261C"/>
    <property type="match status" value="1"/>
</dbReference>
<dbReference type="GO" id="GO:0070967">
    <property type="term" value="F:coenzyme F420 binding"/>
    <property type="evidence" value="ECO:0007669"/>
    <property type="project" value="TreeGrafter"/>
</dbReference>
<keyword evidence="4" id="KW-1185">Reference proteome</keyword>
<dbReference type="Pfam" id="PF04075">
    <property type="entry name" value="F420H2_quin_red"/>
    <property type="match status" value="1"/>
</dbReference>